<comment type="caution">
    <text evidence="2">The sequence shown here is derived from an EMBL/GenBank/DDBJ whole genome shotgun (WGS) entry which is preliminary data.</text>
</comment>
<dbReference type="EMBL" id="JAACFV010000004">
    <property type="protein sequence ID" value="KAF7513737.1"/>
    <property type="molecule type" value="Genomic_DNA"/>
</dbReference>
<dbReference type="SUPFAM" id="SSF51182">
    <property type="entry name" value="RmlC-like cupins"/>
    <property type="match status" value="1"/>
</dbReference>
<dbReference type="InterPro" id="IPR014710">
    <property type="entry name" value="RmlC-like_jellyroll"/>
</dbReference>
<dbReference type="Pfam" id="PF00190">
    <property type="entry name" value="Cupin_1"/>
    <property type="match status" value="1"/>
</dbReference>
<feature type="domain" description="Cupin type-1" evidence="1">
    <location>
        <begin position="2"/>
        <end position="76"/>
    </location>
</feature>
<dbReference type="OrthoDB" id="10263073at2759"/>
<evidence type="ECO:0000313" key="3">
    <source>
        <dbReference type="Proteomes" id="UP000606974"/>
    </source>
</evidence>
<organism evidence="2 3">
    <name type="scientific">Endocarpon pusillum</name>
    <dbReference type="NCBI Taxonomy" id="364733"/>
    <lineage>
        <taxon>Eukaryota</taxon>
        <taxon>Fungi</taxon>
        <taxon>Dikarya</taxon>
        <taxon>Ascomycota</taxon>
        <taxon>Pezizomycotina</taxon>
        <taxon>Eurotiomycetes</taxon>
        <taxon>Chaetothyriomycetidae</taxon>
        <taxon>Verrucariales</taxon>
        <taxon>Verrucariaceae</taxon>
        <taxon>Endocarpon</taxon>
    </lineage>
</organism>
<gene>
    <name evidence="2" type="ORF">GJ744_007788</name>
</gene>
<dbReference type="InterPro" id="IPR011051">
    <property type="entry name" value="RmlC_Cupin_sf"/>
</dbReference>
<dbReference type="Proteomes" id="UP000606974">
    <property type="component" value="Unassembled WGS sequence"/>
</dbReference>
<name>A0A8H7ASX8_9EURO</name>
<reference evidence="2" key="1">
    <citation type="submission" date="2020-02" db="EMBL/GenBank/DDBJ databases">
        <authorList>
            <person name="Palmer J.M."/>
        </authorList>
    </citation>
    <scope>NUCLEOTIDE SEQUENCE</scope>
    <source>
        <strain evidence="2">EPUS1.4</strain>
        <tissue evidence="2">Thallus</tissue>
    </source>
</reference>
<protein>
    <recommendedName>
        <fullName evidence="1">Cupin type-1 domain-containing protein</fullName>
    </recommendedName>
</protein>
<dbReference type="Gene3D" id="2.60.120.10">
    <property type="entry name" value="Jelly Rolls"/>
    <property type="match status" value="1"/>
</dbReference>
<proteinExistence type="predicted"/>
<accession>A0A8H7ASX8</accession>
<evidence type="ECO:0000313" key="2">
    <source>
        <dbReference type="EMBL" id="KAF7513737.1"/>
    </source>
</evidence>
<sequence length="110" mass="12041">MRYVASGQVRMSILSPDGNVVTYYLQQGDCYIVPVSYPHQIEDLGEGGFKFLVFFCQANPEDIGYRKTGSAFSRDMPAVLGVEPGAEPAFPSTPIDPLIVKKVNPTDPVK</sequence>
<dbReference type="AlphaFoldDB" id="A0A8H7ASX8"/>
<evidence type="ECO:0000259" key="1">
    <source>
        <dbReference type="Pfam" id="PF00190"/>
    </source>
</evidence>
<keyword evidence="3" id="KW-1185">Reference proteome</keyword>
<dbReference type="InterPro" id="IPR006045">
    <property type="entry name" value="Cupin_1"/>
</dbReference>